<dbReference type="RefSeq" id="WP_113946395.1">
    <property type="nucleotide sequence ID" value="NZ_JBHEEG010000001.1"/>
</dbReference>
<accession>A0A366DH64</accession>
<dbReference type="Proteomes" id="UP000252893">
    <property type="component" value="Unassembled WGS sequence"/>
</dbReference>
<proteinExistence type="predicted"/>
<organism evidence="1 2">
    <name type="scientific">Pseudochrobactrum asaccharolyticum</name>
    <dbReference type="NCBI Taxonomy" id="354351"/>
    <lineage>
        <taxon>Bacteria</taxon>
        <taxon>Pseudomonadati</taxon>
        <taxon>Pseudomonadota</taxon>
        <taxon>Alphaproteobacteria</taxon>
        <taxon>Hyphomicrobiales</taxon>
        <taxon>Brucellaceae</taxon>
        <taxon>Pseudochrobactrum</taxon>
    </lineage>
</organism>
<protein>
    <recommendedName>
        <fullName evidence="3">Phage regulatory protein CII</fullName>
    </recommendedName>
</protein>
<dbReference type="GO" id="GO:0003677">
    <property type="term" value="F:DNA binding"/>
    <property type="evidence" value="ECO:0007669"/>
    <property type="project" value="InterPro"/>
</dbReference>
<dbReference type="OrthoDB" id="8452369at2"/>
<dbReference type="InterPro" id="IPR009679">
    <property type="entry name" value="Phage_186_CII-like"/>
</dbReference>
<dbReference type="AlphaFoldDB" id="A0A366DH64"/>
<reference evidence="1 2" key="1">
    <citation type="submission" date="2018-06" db="EMBL/GenBank/DDBJ databases">
        <title>Genomic Encyclopedia of Type Strains, Phase IV (KMG-IV): sequencing the most valuable type-strain genomes for metagenomic binning, comparative biology and taxonomic classification.</title>
        <authorList>
            <person name="Goeker M."/>
        </authorList>
    </citation>
    <scope>NUCLEOTIDE SEQUENCE [LARGE SCALE GENOMIC DNA]</scope>
    <source>
        <strain evidence="1 2">DSM 25619</strain>
    </source>
</reference>
<sequence length="161" mass="17738">MSDLRPTCPKWRRGLKAVVRRLLEMSGGVTSFEHVTRVKAPALSKYGSPDDETHMPVDVVMDLMLDTGSNGILSYMAARLGYKLVALEEQHFDGELPTIADVALVIQSLNAVVQEYAQASKDNVVTASEKRRVFDKIEKAVQTLRVFQRMLDAASQSGGAE</sequence>
<evidence type="ECO:0000313" key="2">
    <source>
        <dbReference type="Proteomes" id="UP000252893"/>
    </source>
</evidence>
<keyword evidence="2" id="KW-1185">Reference proteome</keyword>
<dbReference type="EMBL" id="QNRH01000016">
    <property type="protein sequence ID" value="RBO89285.1"/>
    <property type="molecule type" value="Genomic_DNA"/>
</dbReference>
<evidence type="ECO:0000313" key="1">
    <source>
        <dbReference type="EMBL" id="RBO89285.1"/>
    </source>
</evidence>
<gene>
    <name evidence="1" type="ORF">DFR47_11613</name>
</gene>
<dbReference type="Pfam" id="PF06892">
    <property type="entry name" value="Phage_CP76"/>
    <property type="match status" value="1"/>
</dbReference>
<name>A0A366DH64_9HYPH</name>
<evidence type="ECO:0008006" key="3">
    <source>
        <dbReference type="Google" id="ProtNLM"/>
    </source>
</evidence>
<comment type="caution">
    <text evidence="1">The sequence shown here is derived from an EMBL/GenBank/DDBJ whole genome shotgun (WGS) entry which is preliminary data.</text>
</comment>